<dbReference type="PROSITE" id="PS50222">
    <property type="entry name" value="EF_HAND_2"/>
    <property type="match status" value="1"/>
</dbReference>
<feature type="domain" description="EF-hand" evidence="2">
    <location>
        <begin position="1"/>
        <end position="36"/>
    </location>
</feature>
<dbReference type="InterPro" id="IPR011992">
    <property type="entry name" value="EF-hand-dom_pair"/>
</dbReference>
<dbReference type="SMART" id="SM00054">
    <property type="entry name" value="EFh"/>
    <property type="match status" value="2"/>
</dbReference>
<protein>
    <recommendedName>
        <fullName evidence="2">EF-hand domain-containing protein</fullName>
    </recommendedName>
</protein>
<evidence type="ECO:0000313" key="4">
    <source>
        <dbReference type="Proteomes" id="UP000092600"/>
    </source>
</evidence>
<organism evidence="3 4">
    <name type="scientific">Ananas comosus</name>
    <name type="common">Pineapple</name>
    <name type="synonym">Ananas ananas</name>
    <dbReference type="NCBI Taxonomy" id="4615"/>
    <lineage>
        <taxon>Eukaryota</taxon>
        <taxon>Viridiplantae</taxon>
        <taxon>Streptophyta</taxon>
        <taxon>Embryophyta</taxon>
        <taxon>Tracheophyta</taxon>
        <taxon>Spermatophyta</taxon>
        <taxon>Magnoliopsida</taxon>
        <taxon>Liliopsida</taxon>
        <taxon>Poales</taxon>
        <taxon>Bromeliaceae</taxon>
        <taxon>Bromelioideae</taxon>
        <taxon>Ananas</taxon>
    </lineage>
</organism>
<dbReference type="GO" id="GO:0005509">
    <property type="term" value="F:calcium ion binding"/>
    <property type="evidence" value="ECO:0007669"/>
    <property type="project" value="InterPro"/>
</dbReference>
<dbReference type="CDD" id="cd00051">
    <property type="entry name" value="EFh"/>
    <property type="match status" value="1"/>
</dbReference>
<dbReference type="AlphaFoldDB" id="A0A199UMZ6"/>
<dbReference type="EMBL" id="LSRQ01006554">
    <property type="protein sequence ID" value="OAY66000.1"/>
    <property type="molecule type" value="Genomic_DNA"/>
</dbReference>
<gene>
    <name evidence="3" type="ORF">ACMD2_04881</name>
</gene>
<evidence type="ECO:0000259" key="2">
    <source>
        <dbReference type="PROSITE" id="PS50222"/>
    </source>
</evidence>
<evidence type="ECO:0000256" key="1">
    <source>
        <dbReference type="ARBA" id="ARBA00022837"/>
    </source>
</evidence>
<reference evidence="3 4" key="1">
    <citation type="journal article" date="2016" name="DNA Res.">
        <title>The draft genome of MD-2 pineapple using hybrid error correction of long reads.</title>
        <authorList>
            <person name="Redwan R.M."/>
            <person name="Saidin A."/>
            <person name="Kumar S.V."/>
        </authorList>
    </citation>
    <scope>NUCLEOTIDE SEQUENCE [LARGE SCALE GENOMIC DNA]</scope>
    <source>
        <strain evidence="4">cv. MD2</strain>
        <tissue evidence="3">Leaf</tissue>
    </source>
</reference>
<name>A0A199UMZ6_ANACO</name>
<dbReference type="InterPro" id="IPR018247">
    <property type="entry name" value="EF_Hand_1_Ca_BS"/>
</dbReference>
<sequence>MTEEQFREWLRHIDQNKDGRISKEELNAALKTLGLRCKRLRAWWVMKKNDTDKSGYIDTESEIRALMEHARKHWGIDIRSK</sequence>
<dbReference type="Proteomes" id="UP000092600">
    <property type="component" value="Unassembled WGS sequence"/>
</dbReference>
<proteinExistence type="predicted"/>
<evidence type="ECO:0000313" key="3">
    <source>
        <dbReference type="EMBL" id="OAY66000.1"/>
    </source>
</evidence>
<dbReference type="PROSITE" id="PS00018">
    <property type="entry name" value="EF_HAND_1"/>
    <property type="match status" value="1"/>
</dbReference>
<keyword evidence="1" id="KW-0106">Calcium</keyword>
<dbReference type="InterPro" id="IPR002048">
    <property type="entry name" value="EF_hand_dom"/>
</dbReference>
<dbReference type="Gene3D" id="1.10.238.10">
    <property type="entry name" value="EF-hand"/>
    <property type="match status" value="1"/>
</dbReference>
<accession>A0A199UMZ6</accession>
<comment type="caution">
    <text evidence="3">The sequence shown here is derived from an EMBL/GenBank/DDBJ whole genome shotgun (WGS) entry which is preliminary data.</text>
</comment>
<dbReference type="STRING" id="4615.A0A199UMZ6"/>
<dbReference type="SUPFAM" id="SSF47473">
    <property type="entry name" value="EF-hand"/>
    <property type="match status" value="1"/>
</dbReference>
<dbReference type="Pfam" id="PF13405">
    <property type="entry name" value="EF-hand_6"/>
    <property type="match status" value="1"/>
</dbReference>